<comment type="caution">
    <text evidence="1">The sequence shown here is derived from an EMBL/GenBank/DDBJ whole genome shotgun (WGS) entry which is preliminary data.</text>
</comment>
<evidence type="ECO:0008006" key="3">
    <source>
        <dbReference type="Google" id="ProtNLM"/>
    </source>
</evidence>
<keyword evidence="2" id="KW-1185">Reference proteome</keyword>
<dbReference type="GO" id="GO:0003676">
    <property type="term" value="F:nucleic acid binding"/>
    <property type="evidence" value="ECO:0007669"/>
    <property type="project" value="InterPro"/>
</dbReference>
<proteinExistence type="predicted"/>
<dbReference type="RefSeq" id="WP_126691791.1">
    <property type="nucleotide sequence ID" value="NZ_RXOF01000002.1"/>
</dbReference>
<dbReference type="InterPro" id="IPR011856">
    <property type="entry name" value="tRNA_endonuc-like_dom_sf"/>
</dbReference>
<dbReference type="EMBL" id="RXOF01000002">
    <property type="protein sequence ID" value="RTQ52134.1"/>
    <property type="molecule type" value="Genomic_DNA"/>
</dbReference>
<name>A0A3S0H8R8_9BACT</name>
<organism evidence="1 2">
    <name type="scientific">Hymenobacter gummosus</name>
    <dbReference type="NCBI Taxonomy" id="1776032"/>
    <lineage>
        <taxon>Bacteria</taxon>
        <taxon>Pseudomonadati</taxon>
        <taxon>Bacteroidota</taxon>
        <taxon>Cytophagia</taxon>
        <taxon>Cytophagales</taxon>
        <taxon>Hymenobacteraceae</taxon>
        <taxon>Hymenobacter</taxon>
    </lineage>
</organism>
<gene>
    <name evidence="1" type="ORF">EJV47_03665</name>
</gene>
<dbReference type="Gene3D" id="3.40.1350.10">
    <property type="match status" value="1"/>
</dbReference>
<accession>A0A3S0H8R8</accession>
<evidence type="ECO:0000313" key="1">
    <source>
        <dbReference type="EMBL" id="RTQ52134.1"/>
    </source>
</evidence>
<dbReference type="Proteomes" id="UP000282184">
    <property type="component" value="Unassembled WGS sequence"/>
</dbReference>
<evidence type="ECO:0000313" key="2">
    <source>
        <dbReference type="Proteomes" id="UP000282184"/>
    </source>
</evidence>
<protein>
    <recommendedName>
        <fullName evidence="3">DUF5655 domain-containing protein</fullName>
    </recommendedName>
</protein>
<sequence>MSVPQLLVPQRISLRNNSKYNEAFIQKAIADNPSILGLGEIELIDKERVQAKGGRLDFMFRDKNGRRYTVELQLGSTDPSHIIRTLEYWDIERKRYRQHDHCAVIIAEEITGRFYNVISLFGGVLPLIAIQLNAYEIDGKLVLVFAKVLDEIPAGLDDEDTKPTNVTREDWVSKTSEASVALAEELQKIFNEIDDSIRLNFTKIYIGLTLGGIANNFLIMTPNKKPVIQVAIRLNESADIDDIIDKAGFETLPYEARYKQYKLRLTKTDIDKKADVIKLLLERSYEEWK</sequence>
<dbReference type="OrthoDB" id="7059891at2"/>
<reference evidence="1 2" key="1">
    <citation type="submission" date="2018-12" db="EMBL/GenBank/DDBJ databases">
        <title>Hymenobacter gummosus sp. nov., isolated from a spring.</title>
        <authorList>
            <person name="Nie L."/>
        </authorList>
    </citation>
    <scope>NUCLEOTIDE SEQUENCE [LARGE SCALE GENOMIC DNA]</scope>
    <source>
        <strain evidence="1 2">KCTC 52166</strain>
    </source>
</reference>
<dbReference type="AlphaFoldDB" id="A0A3S0H8R8"/>